<dbReference type="SUPFAM" id="SSF56300">
    <property type="entry name" value="Metallo-dependent phosphatases"/>
    <property type="match status" value="1"/>
</dbReference>
<name>A0ABS4TUM4_9PSEU</name>
<dbReference type="EC" id="3.1.3.1" evidence="5"/>
<feature type="domain" description="Phospholipase D N-terminal" evidence="4">
    <location>
        <begin position="36"/>
        <end position="134"/>
    </location>
</feature>
<proteinExistence type="predicted"/>
<dbReference type="CDD" id="cd07389">
    <property type="entry name" value="MPP_PhoD"/>
    <property type="match status" value="1"/>
</dbReference>
<dbReference type="Pfam" id="PF09423">
    <property type="entry name" value="PhoD"/>
    <property type="match status" value="1"/>
</dbReference>
<dbReference type="InterPro" id="IPR029052">
    <property type="entry name" value="Metallo-depent_PP-like"/>
</dbReference>
<keyword evidence="5" id="KW-0378">Hydrolase</keyword>
<dbReference type="EMBL" id="JAGINW010000001">
    <property type="protein sequence ID" value="MBP2328109.1"/>
    <property type="molecule type" value="Genomic_DNA"/>
</dbReference>
<sequence>MTKFNRRIFVFGSVAAAGALTLNGNASAALAFPFTLGVASGDPLPDGVVLWTRLATAPLNGDGHGGMPNQAVDVDWQVATDEVFSNVVQSGKVTAYYADAHSVHVEVNGLQPDYEYYYRFRADGHLSPVGRTRTAPALDVVGRDLLMAFTSCAHFEDGYYTVYRRMAEERPDLILHLGDYIYEGGARTTEVRQHLGKEIVELDDYRRRYAQYKADPDLQAAHAAAPWLVVPDDHEVENNYANMKRAGDKPAPELTPAQWKQRRTDAYRAYYENMPLRGPAKPNGADILLYRRVRWGRLATFHMLDTRQYRDDQACGDGWKYCPDAGAPGRSLPGLAQENWLLDGLAQRTGIWDLIGQQVFFARQADGNDAGNMDAWDGYPASRDRIQKGWVQRGVRNPVVLTGDVHRAWANELKIDFTNPGAPVIGTELVTSSVSSGGDGSDSTAIPYGALNPHLKFHSQHRGYVRTRLSQTKMDIDFRVVPKVSVRGAAARTQRSFLIEEGRPGLQNP</sequence>
<dbReference type="InterPro" id="IPR038607">
    <property type="entry name" value="PhoD-like_sf"/>
</dbReference>
<evidence type="ECO:0000256" key="1">
    <source>
        <dbReference type="ARBA" id="ARBA00022729"/>
    </source>
</evidence>
<evidence type="ECO:0000256" key="2">
    <source>
        <dbReference type="SAM" id="SignalP"/>
    </source>
</evidence>
<dbReference type="Proteomes" id="UP001519332">
    <property type="component" value="Unassembled WGS sequence"/>
</dbReference>
<dbReference type="InterPro" id="IPR008963">
    <property type="entry name" value="Purple_acid_Pase-like_N"/>
</dbReference>
<dbReference type="InterPro" id="IPR006311">
    <property type="entry name" value="TAT_signal"/>
</dbReference>
<dbReference type="InterPro" id="IPR052900">
    <property type="entry name" value="Phospholipid_Metab_Enz"/>
</dbReference>
<dbReference type="PANTHER" id="PTHR43606:SF2">
    <property type="entry name" value="ALKALINE PHOSPHATASE FAMILY PROTEIN (AFU_ORTHOLOGUE AFUA_5G03860)"/>
    <property type="match status" value="1"/>
</dbReference>
<dbReference type="GO" id="GO:0004035">
    <property type="term" value="F:alkaline phosphatase activity"/>
    <property type="evidence" value="ECO:0007669"/>
    <property type="project" value="UniProtKB-EC"/>
</dbReference>
<evidence type="ECO:0000259" key="3">
    <source>
        <dbReference type="Pfam" id="PF09423"/>
    </source>
</evidence>
<dbReference type="RefSeq" id="WP_209645171.1">
    <property type="nucleotide sequence ID" value="NZ_JAGINW010000001.1"/>
</dbReference>
<dbReference type="PANTHER" id="PTHR43606">
    <property type="entry name" value="PHOSPHATASE, PUTATIVE (AFU_ORTHOLOGUE AFUA_6G08710)-RELATED"/>
    <property type="match status" value="1"/>
</dbReference>
<feature type="domain" description="PhoD-like phosphatase metallophosphatase" evidence="3">
    <location>
        <begin position="147"/>
        <end position="478"/>
    </location>
</feature>
<evidence type="ECO:0000259" key="4">
    <source>
        <dbReference type="Pfam" id="PF16655"/>
    </source>
</evidence>
<keyword evidence="1 2" id="KW-0732">Signal</keyword>
<keyword evidence="6" id="KW-1185">Reference proteome</keyword>
<gene>
    <name evidence="5" type="ORF">JOF56_008494</name>
</gene>
<accession>A0ABS4TUM4</accession>
<dbReference type="Gene3D" id="2.60.40.380">
    <property type="entry name" value="Purple acid phosphatase-like, N-terminal"/>
    <property type="match status" value="1"/>
</dbReference>
<organism evidence="5 6">
    <name type="scientific">Kibdelosporangium banguiense</name>
    <dbReference type="NCBI Taxonomy" id="1365924"/>
    <lineage>
        <taxon>Bacteria</taxon>
        <taxon>Bacillati</taxon>
        <taxon>Actinomycetota</taxon>
        <taxon>Actinomycetes</taxon>
        <taxon>Pseudonocardiales</taxon>
        <taxon>Pseudonocardiaceae</taxon>
        <taxon>Kibdelosporangium</taxon>
    </lineage>
</organism>
<evidence type="ECO:0000313" key="6">
    <source>
        <dbReference type="Proteomes" id="UP001519332"/>
    </source>
</evidence>
<feature type="signal peptide" evidence="2">
    <location>
        <begin position="1"/>
        <end position="28"/>
    </location>
</feature>
<dbReference type="InterPro" id="IPR032093">
    <property type="entry name" value="PhoD_N"/>
</dbReference>
<comment type="caution">
    <text evidence="5">The sequence shown here is derived from an EMBL/GenBank/DDBJ whole genome shotgun (WGS) entry which is preliminary data.</text>
</comment>
<dbReference type="InterPro" id="IPR018946">
    <property type="entry name" value="PhoD-like_MPP"/>
</dbReference>
<reference evidence="5 6" key="1">
    <citation type="submission" date="2021-03" db="EMBL/GenBank/DDBJ databases">
        <title>Sequencing the genomes of 1000 actinobacteria strains.</title>
        <authorList>
            <person name="Klenk H.-P."/>
        </authorList>
    </citation>
    <scope>NUCLEOTIDE SEQUENCE [LARGE SCALE GENOMIC DNA]</scope>
    <source>
        <strain evidence="5 6">DSM 46670</strain>
    </source>
</reference>
<feature type="chain" id="PRO_5046268297" evidence="2">
    <location>
        <begin position="29"/>
        <end position="509"/>
    </location>
</feature>
<protein>
    <submittedName>
        <fullName evidence="5">Alkaline phosphatase D</fullName>
        <ecNumber evidence="5">3.1.3.1</ecNumber>
    </submittedName>
</protein>
<dbReference type="PROSITE" id="PS51318">
    <property type="entry name" value="TAT"/>
    <property type="match status" value="1"/>
</dbReference>
<dbReference type="Pfam" id="PF16655">
    <property type="entry name" value="PhoD_N"/>
    <property type="match status" value="1"/>
</dbReference>
<dbReference type="Gene3D" id="3.60.21.70">
    <property type="entry name" value="PhoD-like phosphatase"/>
    <property type="match status" value="1"/>
</dbReference>
<dbReference type="SUPFAM" id="SSF49363">
    <property type="entry name" value="Purple acid phosphatase, N-terminal domain"/>
    <property type="match status" value="1"/>
</dbReference>
<evidence type="ECO:0000313" key="5">
    <source>
        <dbReference type="EMBL" id="MBP2328109.1"/>
    </source>
</evidence>